<dbReference type="EMBL" id="LAZR01004142">
    <property type="protein sequence ID" value="KKN11376.1"/>
    <property type="molecule type" value="Genomic_DNA"/>
</dbReference>
<organism evidence="1">
    <name type="scientific">marine sediment metagenome</name>
    <dbReference type="NCBI Taxonomy" id="412755"/>
    <lineage>
        <taxon>unclassified sequences</taxon>
        <taxon>metagenomes</taxon>
        <taxon>ecological metagenomes</taxon>
    </lineage>
</organism>
<evidence type="ECO:0000313" key="1">
    <source>
        <dbReference type="EMBL" id="KKN11376.1"/>
    </source>
</evidence>
<comment type="caution">
    <text evidence="1">The sequence shown here is derived from an EMBL/GenBank/DDBJ whole genome shotgun (WGS) entry which is preliminary data.</text>
</comment>
<name>A0A0F9QDU2_9ZZZZ</name>
<proteinExistence type="predicted"/>
<reference evidence="1" key="1">
    <citation type="journal article" date="2015" name="Nature">
        <title>Complex archaea that bridge the gap between prokaryotes and eukaryotes.</title>
        <authorList>
            <person name="Spang A."/>
            <person name="Saw J.H."/>
            <person name="Jorgensen S.L."/>
            <person name="Zaremba-Niedzwiedzka K."/>
            <person name="Martijn J."/>
            <person name="Lind A.E."/>
            <person name="van Eijk R."/>
            <person name="Schleper C."/>
            <person name="Guy L."/>
            <person name="Ettema T.J."/>
        </authorList>
    </citation>
    <scope>NUCLEOTIDE SEQUENCE</scope>
</reference>
<accession>A0A0F9QDU2</accession>
<gene>
    <name evidence="1" type="ORF">LCGC14_1027160</name>
</gene>
<dbReference type="AlphaFoldDB" id="A0A0F9QDU2"/>
<protein>
    <submittedName>
        <fullName evidence="1">Uncharacterized protein</fullName>
    </submittedName>
</protein>
<sequence>MIKYINETLEEAIEREVKIIARSLSRAMKDMGVYKSDSEVWHIAEEDVIDRYEREVAKDVSNALKVIRRNENTIINVYDCTTYRVFAYEFNIYC</sequence>